<evidence type="ECO:0000313" key="1">
    <source>
        <dbReference type="EMBL" id="QEL64744.1"/>
    </source>
</evidence>
<name>A0A5C1E804_9RHOO</name>
<accession>A0A5C1E804</accession>
<evidence type="ECO:0000313" key="2">
    <source>
        <dbReference type="Proteomes" id="UP000323671"/>
    </source>
</evidence>
<organism evidence="1 2">
    <name type="scientific">Oryzomicrobium terrae</name>
    <dbReference type="NCBI Taxonomy" id="1735038"/>
    <lineage>
        <taxon>Bacteria</taxon>
        <taxon>Pseudomonadati</taxon>
        <taxon>Pseudomonadota</taxon>
        <taxon>Betaproteobacteria</taxon>
        <taxon>Rhodocyclales</taxon>
        <taxon>Rhodocyclaceae</taxon>
        <taxon>Oryzomicrobium</taxon>
    </lineage>
</organism>
<keyword evidence="2" id="KW-1185">Reference proteome</keyword>
<dbReference type="KEGG" id="otr:OTERR_12680"/>
<protein>
    <recommendedName>
        <fullName evidence="3">DprA winged helix domain-containing protein</fullName>
    </recommendedName>
</protein>
<dbReference type="EMBL" id="CP022579">
    <property type="protein sequence ID" value="QEL64744.1"/>
    <property type="molecule type" value="Genomic_DNA"/>
</dbReference>
<dbReference type="RefSeq" id="WP_149425195.1">
    <property type="nucleotide sequence ID" value="NZ_CP022579.1"/>
</dbReference>
<evidence type="ECO:0008006" key="3">
    <source>
        <dbReference type="Google" id="ProtNLM"/>
    </source>
</evidence>
<dbReference type="Proteomes" id="UP000323671">
    <property type="component" value="Chromosome"/>
</dbReference>
<sequence length="99" mass="10738">MLTLAALFTFTPPPVPEGLGRVHRVMGEGAPRPKTTRTVTNEEIVKVVATLGHPVSSMEIADELEVEVMALKNRLPGLVTAGKLYRTGRKDNVRYGAVL</sequence>
<reference evidence="1 2" key="1">
    <citation type="submission" date="2017-07" db="EMBL/GenBank/DDBJ databases">
        <title>Complete genome sequence of Oryzomicrobium terrae TPP412.</title>
        <authorList>
            <person name="Chiu L.-W."/>
            <person name="Lo K.-J."/>
            <person name="Tsai Y.-M."/>
            <person name="Lin S.-S."/>
            <person name="Kuo C.-H."/>
            <person name="Liu C.-T."/>
        </authorList>
    </citation>
    <scope>NUCLEOTIDE SEQUENCE [LARGE SCALE GENOMIC DNA]</scope>
    <source>
        <strain evidence="1 2">TPP412</strain>
    </source>
</reference>
<proteinExistence type="predicted"/>
<gene>
    <name evidence="1" type="ORF">OTERR_12680</name>
</gene>
<dbReference type="AlphaFoldDB" id="A0A5C1E804"/>